<reference evidence="1 2" key="1">
    <citation type="journal article" date="2015" name="Fungal Genet. Biol.">
        <title>Evolution of novel wood decay mechanisms in Agaricales revealed by the genome sequences of Fistulina hepatica and Cylindrobasidium torrendii.</title>
        <authorList>
            <person name="Floudas D."/>
            <person name="Held B.W."/>
            <person name="Riley R."/>
            <person name="Nagy L.G."/>
            <person name="Koehler G."/>
            <person name="Ransdell A.S."/>
            <person name="Younus H."/>
            <person name="Chow J."/>
            <person name="Chiniquy J."/>
            <person name="Lipzen A."/>
            <person name="Tritt A."/>
            <person name="Sun H."/>
            <person name="Haridas S."/>
            <person name="LaButti K."/>
            <person name="Ohm R.A."/>
            <person name="Kues U."/>
            <person name="Blanchette R.A."/>
            <person name="Grigoriev I.V."/>
            <person name="Minto R.E."/>
            <person name="Hibbett D.S."/>
        </authorList>
    </citation>
    <scope>NUCLEOTIDE SEQUENCE [LARGE SCALE GENOMIC DNA]</scope>
    <source>
        <strain evidence="1 2">ATCC 64428</strain>
    </source>
</reference>
<dbReference type="AlphaFoldDB" id="A0A0D7AQ42"/>
<proteinExistence type="predicted"/>
<accession>A0A0D7AQ42</accession>
<organism evidence="1 2">
    <name type="scientific">Fistulina hepatica ATCC 64428</name>
    <dbReference type="NCBI Taxonomy" id="1128425"/>
    <lineage>
        <taxon>Eukaryota</taxon>
        <taxon>Fungi</taxon>
        <taxon>Dikarya</taxon>
        <taxon>Basidiomycota</taxon>
        <taxon>Agaricomycotina</taxon>
        <taxon>Agaricomycetes</taxon>
        <taxon>Agaricomycetidae</taxon>
        <taxon>Agaricales</taxon>
        <taxon>Fistulinaceae</taxon>
        <taxon>Fistulina</taxon>
    </lineage>
</organism>
<sequence length="340" mass="38676">MYTSRRTHSWFEPPSSSLVLAETEVSATQFGMMYGPSLLVNWTGERMNYLCNHPVVKEQFSDDLQTLFDKAFLRVAEAEAQGKIPLVKDHPIFWMKEEYYHKYLPDAPPGLINPQPTIVDSKLDLADGAVPDDDIPLPKPNPTLLPDRFFKTLAPIFCVRNPIRMMSSWWKAAGQPNTMGLFPEHPEWHLYYQYSFLREVFDCYKAFFEAQGNADKWPVVIDGDEVVTDTVEVMEGFCEATGLPKSGISYTWESRMNLPPEGHPLRPGVTAFLGAIGKSTCVTGGEHLLNEPVLSEEVEKWTKEWGSDVAKALEHGANMAMADYEYLRQFRVKPKRFQKA</sequence>
<evidence type="ECO:0000313" key="1">
    <source>
        <dbReference type="EMBL" id="KIY53985.1"/>
    </source>
</evidence>
<dbReference type="Gene3D" id="3.40.50.300">
    <property type="entry name" value="P-loop containing nucleotide triphosphate hydrolases"/>
    <property type="match status" value="1"/>
</dbReference>
<dbReference type="InterPro" id="IPR027417">
    <property type="entry name" value="P-loop_NTPase"/>
</dbReference>
<dbReference type="Proteomes" id="UP000054144">
    <property type="component" value="Unassembled WGS sequence"/>
</dbReference>
<keyword evidence="2" id="KW-1185">Reference proteome</keyword>
<evidence type="ECO:0008006" key="3">
    <source>
        <dbReference type="Google" id="ProtNLM"/>
    </source>
</evidence>
<name>A0A0D7AQ42_9AGAR</name>
<dbReference type="EMBL" id="KN881581">
    <property type="protein sequence ID" value="KIY53985.1"/>
    <property type="molecule type" value="Genomic_DNA"/>
</dbReference>
<gene>
    <name evidence="1" type="ORF">FISHEDRAFT_54786</name>
</gene>
<dbReference type="PANTHER" id="PTHR48312:SF1">
    <property type="entry name" value="SULFOTRANSFERASE"/>
    <property type="match status" value="1"/>
</dbReference>
<dbReference type="PANTHER" id="PTHR48312">
    <property type="match status" value="1"/>
</dbReference>
<protein>
    <recommendedName>
        <fullName evidence="3">P-loop containing nucleoside triphosphate hydrolase protein</fullName>
    </recommendedName>
</protein>
<dbReference type="SUPFAM" id="SSF52540">
    <property type="entry name" value="P-loop containing nucleoside triphosphate hydrolases"/>
    <property type="match status" value="1"/>
</dbReference>
<dbReference type="OrthoDB" id="2405944at2759"/>
<evidence type="ECO:0000313" key="2">
    <source>
        <dbReference type="Proteomes" id="UP000054144"/>
    </source>
</evidence>